<keyword evidence="2" id="KW-1133">Transmembrane helix</keyword>
<dbReference type="EMBL" id="QLZQ01000007">
    <property type="protein sequence ID" value="RAZ66421.1"/>
    <property type="molecule type" value="Genomic_DNA"/>
</dbReference>
<dbReference type="SUPFAM" id="SSF54001">
    <property type="entry name" value="Cysteine proteinases"/>
    <property type="match status" value="1"/>
</dbReference>
<comment type="caution">
    <text evidence="4">The sequence shown here is derived from an EMBL/GenBank/DDBJ whole genome shotgun (WGS) entry which is preliminary data.</text>
</comment>
<dbReference type="PANTHER" id="PTHR42736:SF1">
    <property type="entry name" value="PROTEIN-GLUTAMINE GAMMA-GLUTAMYLTRANSFERASE"/>
    <property type="match status" value="1"/>
</dbReference>
<dbReference type="AlphaFoldDB" id="A0A365K1Q5"/>
<evidence type="ECO:0000259" key="3">
    <source>
        <dbReference type="SMART" id="SM00460"/>
    </source>
</evidence>
<organism evidence="4 5">
    <name type="scientific">Planococcus maitriensis</name>
    <dbReference type="NCBI Taxonomy" id="221799"/>
    <lineage>
        <taxon>Bacteria</taxon>
        <taxon>Bacillati</taxon>
        <taxon>Bacillota</taxon>
        <taxon>Bacilli</taxon>
        <taxon>Bacillales</taxon>
        <taxon>Caryophanaceae</taxon>
        <taxon>Planococcus</taxon>
    </lineage>
</organism>
<proteinExistence type="predicted"/>
<feature type="transmembrane region" description="Helical" evidence="2">
    <location>
        <begin position="67"/>
        <end position="92"/>
    </location>
</feature>
<protein>
    <submittedName>
        <fullName evidence="4">Transglutaminase</fullName>
    </submittedName>
</protein>
<reference evidence="4 5" key="1">
    <citation type="submission" date="2018-06" db="EMBL/GenBank/DDBJ databases">
        <title>The draft genome sequences of strains SCU63 and S1.</title>
        <authorList>
            <person name="Gan L."/>
        </authorList>
    </citation>
    <scope>NUCLEOTIDE SEQUENCE [LARGE SCALE GENOMIC DNA]</scope>
    <source>
        <strain evidence="4 5">S1</strain>
    </source>
</reference>
<dbReference type="SMART" id="SM00460">
    <property type="entry name" value="TGc"/>
    <property type="match status" value="1"/>
</dbReference>
<dbReference type="InterPro" id="IPR052901">
    <property type="entry name" value="Bact_TGase-like"/>
</dbReference>
<dbReference type="InterPro" id="IPR021878">
    <property type="entry name" value="TgpA_N"/>
</dbReference>
<feature type="transmembrane region" description="Helical" evidence="2">
    <location>
        <begin position="40"/>
        <end position="60"/>
    </location>
</feature>
<evidence type="ECO:0000313" key="4">
    <source>
        <dbReference type="EMBL" id="RAZ66421.1"/>
    </source>
</evidence>
<dbReference type="PANTHER" id="PTHR42736">
    <property type="entry name" value="PROTEIN-GLUTAMINE GAMMA-GLUTAMYLTRANSFERASE"/>
    <property type="match status" value="1"/>
</dbReference>
<feature type="compositionally biased region" description="Low complexity" evidence="1">
    <location>
        <begin position="580"/>
        <end position="596"/>
    </location>
</feature>
<gene>
    <name evidence="4" type="ORF">DP119_13390</name>
</gene>
<dbReference type="Pfam" id="PF11992">
    <property type="entry name" value="TgpA_N"/>
    <property type="match status" value="1"/>
</dbReference>
<dbReference type="InterPro" id="IPR002931">
    <property type="entry name" value="Transglutaminase-like"/>
</dbReference>
<keyword evidence="2" id="KW-0812">Transmembrane</keyword>
<dbReference type="Pfam" id="PF01841">
    <property type="entry name" value="Transglut_core"/>
    <property type="match status" value="1"/>
</dbReference>
<feature type="transmembrane region" description="Helical" evidence="2">
    <location>
        <begin position="141"/>
        <end position="160"/>
    </location>
</feature>
<evidence type="ECO:0000256" key="1">
    <source>
        <dbReference type="SAM" id="MobiDB-lite"/>
    </source>
</evidence>
<sequence length="728" mass="82913">MTSIRKNKVFMGLLYILVFFLLSEWLRPVIELTETGHHRLFLAFVALGLIMAFFDIPWWVTGPLKLFYILWFIVYVYTGNLFFTADSIGFILEQASISLSALFSQDWQATTDVFRTVLFFALLWMAIYLIHYWVSFRLSIFLFYLLTVIFVAVLDTFSPYSGDAAIVRIMVIGLLLAGLLHLARWMERYGAAAKTDKLLVFSIPLLLLLVASTALAFYLPKAEPIWPDPVPYITSYSGKGGVGEGGVGRIGYGVDDSQLGGSFVSDDTTVFRAEVEEGQYWKVEVKDVYTTKGWELSEEDAQEQLYRNGDEVATDFPPEGEERSSALVDMQLPFPFVLYPYGTSSFLMEETLDYRYDPIQQRFDTLQENAAFEPDVYEVFYSEPSYSLTALRETDTEELAELPPEYDRYLQLPDELPERVRELAEEIAAGSDTVYGQAQAVERYFSTNGFEYSQSDIAVPAEDQDYVDQFLFETQRGYCDNFSTSMVVLLRSLDIPARWVKGFNEGEVIDTVDGYDVYEVTNNNAHSWVEAYMPGVGWMMFEPTIGFTGSSSIDFDLEIDASEPEEEEMPDRPEPEPEAQPEQPDGGTGTDAGPTAGERFLEFVSEHAGKLIAATIGLLLFALMLFKVRKKWLPKVLIPYYRRKKEDAETFEKAYLRLLKQLELYGIKRAPGQTLRSYAEYVDSFYGTKEMTELTAVYEKSVYGGDTESVDWPKLKESWENLINRTSG</sequence>
<feature type="transmembrane region" description="Helical" evidence="2">
    <location>
        <begin position="9"/>
        <end position="28"/>
    </location>
</feature>
<keyword evidence="5" id="KW-1185">Reference proteome</keyword>
<dbReference type="Gene3D" id="3.10.620.30">
    <property type="match status" value="1"/>
</dbReference>
<dbReference type="InterPro" id="IPR038765">
    <property type="entry name" value="Papain-like_cys_pep_sf"/>
</dbReference>
<feature type="transmembrane region" description="Helical" evidence="2">
    <location>
        <begin position="198"/>
        <end position="219"/>
    </location>
</feature>
<evidence type="ECO:0000256" key="2">
    <source>
        <dbReference type="SAM" id="Phobius"/>
    </source>
</evidence>
<evidence type="ECO:0000313" key="5">
    <source>
        <dbReference type="Proteomes" id="UP000251869"/>
    </source>
</evidence>
<dbReference type="InterPro" id="IPR025403">
    <property type="entry name" value="TgpA-like_C"/>
</dbReference>
<dbReference type="Pfam" id="PF13559">
    <property type="entry name" value="DUF4129"/>
    <property type="match status" value="1"/>
</dbReference>
<feature type="transmembrane region" description="Helical" evidence="2">
    <location>
        <begin position="166"/>
        <end position="186"/>
    </location>
</feature>
<feature type="domain" description="Transglutaminase-like" evidence="3">
    <location>
        <begin position="471"/>
        <end position="545"/>
    </location>
</feature>
<dbReference type="RefSeq" id="WP_112233650.1">
    <property type="nucleotide sequence ID" value="NZ_QLZQ01000007.1"/>
</dbReference>
<dbReference type="OrthoDB" id="9804872at2"/>
<dbReference type="Proteomes" id="UP000251869">
    <property type="component" value="Unassembled WGS sequence"/>
</dbReference>
<name>A0A365K1Q5_9BACL</name>
<keyword evidence="2" id="KW-0472">Membrane</keyword>
<accession>A0A365K1Q5</accession>
<feature type="region of interest" description="Disordered" evidence="1">
    <location>
        <begin position="562"/>
        <end position="596"/>
    </location>
</feature>
<feature type="transmembrane region" description="Helical" evidence="2">
    <location>
        <begin position="112"/>
        <end position="134"/>
    </location>
</feature>